<dbReference type="OrthoDB" id="5568673at2"/>
<dbReference type="Proteomes" id="UP000240243">
    <property type="component" value="Unassembled WGS sequence"/>
</dbReference>
<dbReference type="RefSeq" id="WP_106727791.1">
    <property type="nucleotide sequence ID" value="NZ_PXYG01000001.1"/>
</dbReference>
<organism evidence="1 2">
    <name type="scientific">Zobellella endophytica</name>
    <dbReference type="NCBI Taxonomy" id="2116700"/>
    <lineage>
        <taxon>Bacteria</taxon>
        <taxon>Pseudomonadati</taxon>
        <taxon>Pseudomonadota</taxon>
        <taxon>Gammaproteobacteria</taxon>
        <taxon>Aeromonadales</taxon>
        <taxon>Aeromonadaceae</taxon>
        <taxon>Zobellella</taxon>
    </lineage>
</organism>
<dbReference type="AlphaFoldDB" id="A0A2P7RAW0"/>
<protein>
    <submittedName>
        <fullName evidence="1">Uncharacterized protein</fullName>
    </submittedName>
</protein>
<evidence type="ECO:0000313" key="1">
    <source>
        <dbReference type="EMBL" id="PSJ47374.1"/>
    </source>
</evidence>
<sequence length="152" mass="16303">MRSLFNQYKRMSFAMKFGLWGSLASILGLFIALPPFQAQSQGVSTQGNQSPAFGSNSGSVIINYNNATSPAERRHVLKNAKGGAVLVVGKPTVQVASDQSEHVCMAIAGTPITLNGKPVQEFGIDMWQKVQMMEGPCKGKTGWAALENISIE</sequence>
<comment type="caution">
    <text evidence="1">The sequence shown here is derived from an EMBL/GenBank/DDBJ whole genome shotgun (WGS) entry which is preliminary data.</text>
</comment>
<evidence type="ECO:0000313" key="2">
    <source>
        <dbReference type="Proteomes" id="UP000240243"/>
    </source>
</evidence>
<dbReference type="EMBL" id="PXYG01000001">
    <property type="protein sequence ID" value="PSJ47374.1"/>
    <property type="molecule type" value="Genomic_DNA"/>
</dbReference>
<gene>
    <name evidence="1" type="ORF">C7H85_00615</name>
</gene>
<accession>A0A2P7RAW0</accession>
<proteinExistence type="predicted"/>
<keyword evidence="2" id="KW-1185">Reference proteome</keyword>
<name>A0A2P7RAW0_9GAMM</name>
<reference evidence="1 2" key="1">
    <citation type="submission" date="2018-03" db="EMBL/GenBank/DDBJ databases">
        <title>The draft genome of Zobellella sp. 59N8.</title>
        <authorList>
            <person name="Liu L."/>
            <person name="Li L."/>
            <person name="Zhang X."/>
            <person name="Liang L."/>
            <person name="Wang T."/>
        </authorList>
    </citation>
    <scope>NUCLEOTIDE SEQUENCE [LARGE SCALE GENOMIC DNA]</scope>
    <source>
        <strain evidence="1 2">59N8</strain>
    </source>
</reference>